<dbReference type="RefSeq" id="WP_203746738.1">
    <property type="nucleotide sequence ID" value="NZ_BONF01000017.1"/>
</dbReference>
<dbReference type="Proteomes" id="UP000601223">
    <property type="component" value="Unassembled WGS sequence"/>
</dbReference>
<feature type="transmembrane region" description="Helical" evidence="5">
    <location>
        <begin position="379"/>
        <end position="397"/>
    </location>
</feature>
<dbReference type="InterPro" id="IPR036259">
    <property type="entry name" value="MFS_trans_sf"/>
</dbReference>
<dbReference type="InterPro" id="IPR020846">
    <property type="entry name" value="MFS_dom"/>
</dbReference>
<keyword evidence="8" id="KW-1185">Reference proteome</keyword>
<keyword evidence="3 5" id="KW-1133">Transmembrane helix</keyword>
<feature type="domain" description="Major facilitator superfamily (MFS) profile" evidence="6">
    <location>
        <begin position="23"/>
        <end position="398"/>
    </location>
</feature>
<dbReference type="EMBL" id="BONF01000017">
    <property type="protein sequence ID" value="GIF81999.1"/>
    <property type="molecule type" value="Genomic_DNA"/>
</dbReference>
<evidence type="ECO:0000256" key="1">
    <source>
        <dbReference type="ARBA" id="ARBA00004651"/>
    </source>
</evidence>
<evidence type="ECO:0000256" key="2">
    <source>
        <dbReference type="ARBA" id="ARBA00022692"/>
    </source>
</evidence>
<evidence type="ECO:0000313" key="7">
    <source>
        <dbReference type="EMBL" id="GIF81999.1"/>
    </source>
</evidence>
<dbReference type="PROSITE" id="PS50850">
    <property type="entry name" value="MFS"/>
    <property type="match status" value="1"/>
</dbReference>
<sequence>MYITLRRDTPAPGRRALSAVPANVIALGAVSLVTDVSSEMVTAVLPLYLALTLGLTPLQLGFVDALSFGVTALLRPAGGRVADRWRHKPVAAAGYALSALAKLGVLAAGTALGPLAAAIIADRTGKGVRTAPRDALIASSAPAGGEGLAFGVHRAMDTVGAFLGPLAAFAVLAATGGTYRAVFVVSFCVAAFGVVLLVLYVRDRPGPTPPVPPLRTVVRDRRLWRMCALAAGLGVFTISDFFVYLLLQRSGAVPLLYFPLLPLGTAAVYLLLAVPLGRLADRVGRARVLLGGHLALVAATLLLAGATPAAPMVVGVLLLHGLFYASTDGVLMALAAPLLPDSSRTTGLAMVQTAQASARAVSSLAAGALWAAWGARAALLVMAAGLLAAVLAAARGLR</sequence>
<dbReference type="GO" id="GO:0005886">
    <property type="term" value="C:plasma membrane"/>
    <property type="evidence" value="ECO:0007669"/>
    <property type="project" value="UniProtKB-SubCell"/>
</dbReference>
<protein>
    <submittedName>
        <fullName evidence="7">MFS transporter</fullName>
    </submittedName>
</protein>
<feature type="transmembrane region" description="Helical" evidence="5">
    <location>
        <begin position="256"/>
        <end position="276"/>
    </location>
</feature>
<dbReference type="PANTHER" id="PTHR23518">
    <property type="entry name" value="C-METHYLTRANSFERASE"/>
    <property type="match status" value="1"/>
</dbReference>
<dbReference type="Gene3D" id="1.20.1250.20">
    <property type="entry name" value="MFS general substrate transporter like domains"/>
    <property type="match status" value="1"/>
</dbReference>
<evidence type="ECO:0000256" key="4">
    <source>
        <dbReference type="ARBA" id="ARBA00023136"/>
    </source>
</evidence>
<comment type="caution">
    <text evidence="7">The sequence shown here is derived from an EMBL/GenBank/DDBJ whole genome shotgun (WGS) entry which is preliminary data.</text>
</comment>
<comment type="subcellular location">
    <subcellularLocation>
        <location evidence="1">Cell membrane</location>
        <topology evidence="1">Multi-pass membrane protein</topology>
    </subcellularLocation>
</comment>
<evidence type="ECO:0000259" key="6">
    <source>
        <dbReference type="PROSITE" id="PS50850"/>
    </source>
</evidence>
<feature type="transmembrane region" description="Helical" evidence="5">
    <location>
        <begin position="288"/>
        <end position="306"/>
    </location>
</feature>
<dbReference type="SUPFAM" id="SSF103473">
    <property type="entry name" value="MFS general substrate transporter"/>
    <property type="match status" value="1"/>
</dbReference>
<accession>A0A8J3JRQ3</accession>
<feature type="transmembrane region" description="Helical" evidence="5">
    <location>
        <begin position="45"/>
        <end position="74"/>
    </location>
</feature>
<name>A0A8J3JRQ3_9ACTN</name>
<dbReference type="CDD" id="cd17370">
    <property type="entry name" value="MFS_MJ1317_like"/>
    <property type="match status" value="1"/>
</dbReference>
<feature type="transmembrane region" description="Helical" evidence="5">
    <location>
        <begin position="95"/>
        <end position="120"/>
    </location>
</feature>
<dbReference type="AlphaFoldDB" id="A0A8J3JRQ3"/>
<feature type="transmembrane region" description="Helical" evidence="5">
    <location>
        <begin position="16"/>
        <end position="33"/>
    </location>
</feature>
<dbReference type="GO" id="GO:0022857">
    <property type="term" value="F:transmembrane transporter activity"/>
    <property type="evidence" value="ECO:0007669"/>
    <property type="project" value="InterPro"/>
</dbReference>
<keyword evidence="2 5" id="KW-0812">Transmembrane</keyword>
<dbReference type="Pfam" id="PF07690">
    <property type="entry name" value="MFS_1"/>
    <property type="match status" value="2"/>
</dbReference>
<organism evidence="7 8">
    <name type="scientific">Catellatospora bangladeshensis</name>
    <dbReference type="NCBI Taxonomy" id="310355"/>
    <lineage>
        <taxon>Bacteria</taxon>
        <taxon>Bacillati</taxon>
        <taxon>Actinomycetota</taxon>
        <taxon>Actinomycetes</taxon>
        <taxon>Micromonosporales</taxon>
        <taxon>Micromonosporaceae</taxon>
        <taxon>Catellatospora</taxon>
    </lineage>
</organism>
<evidence type="ECO:0000256" key="5">
    <source>
        <dbReference type="SAM" id="Phobius"/>
    </source>
</evidence>
<gene>
    <name evidence="7" type="ORF">Cba03nite_33480</name>
</gene>
<proteinExistence type="predicted"/>
<evidence type="ECO:0000313" key="8">
    <source>
        <dbReference type="Proteomes" id="UP000601223"/>
    </source>
</evidence>
<feature type="transmembrane region" description="Helical" evidence="5">
    <location>
        <begin position="181"/>
        <end position="202"/>
    </location>
</feature>
<keyword evidence="4 5" id="KW-0472">Membrane</keyword>
<dbReference type="InterPro" id="IPR011701">
    <property type="entry name" value="MFS"/>
</dbReference>
<dbReference type="PANTHER" id="PTHR23518:SF2">
    <property type="entry name" value="MAJOR FACILITATOR SUPERFAMILY TRANSPORTER"/>
    <property type="match status" value="1"/>
</dbReference>
<reference evidence="7 8" key="1">
    <citation type="submission" date="2021-01" db="EMBL/GenBank/DDBJ databases">
        <title>Whole genome shotgun sequence of Catellatospora bangladeshensis NBRC 107357.</title>
        <authorList>
            <person name="Komaki H."/>
            <person name="Tamura T."/>
        </authorList>
    </citation>
    <scope>NUCLEOTIDE SEQUENCE [LARGE SCALE GENOMIC DNA]</scope>
    <source>
        <strain evidence="7 8">NBRC 107357</strain>
    </source>
</reference>
<evidence type="ECO:0000256" key="3">
    <source>
        <dbReference type="ARBA" id="ARBA00022989"/>
    </source>
</evidence>
<feature type="transmembrane region" description="Helical" evidence="5">
    <location>
        <begin position="223"/>
        <end position="244"/>
    </location>
</feature>